<gene>
    <name evidence="1" type="ORF">M9H77_35902</name>
</gene>
<dbReference type="EMBL" id="CM044708">
    <property type="protein sequence ID" value="KAI5649897.1"/>
    <property type="molecule type" value="Genomic_DNA"/>
</dbReference>
<organism evidence="1 2">
    <name type="scientific">Catharanthus roseus</name>
    <name type="common">Madagascar periwinkle</name>
    <name type="synonym">Vinca rosea</name>
    <dbReference type="NCBI Taxonomy" id="4058"/>
    <lineage>
        <taxon>Eukaryota</taxon>
        <taxon>Viridiplantae</taxon>
        <taxon>Streptophyta</taxon>
        <taxon>Embryophyta</taxon>
        <taxon>Tracheophyta</taxon>
        <taxon>Spermatophyta</taxon>
        <taxon>Magnoliopsida</taxon>
        <taxon>eudicotyledons</taxon>
        <taxon>Gunneridae</taxon>
        <taxon>Pentapetalae</taxon>
        <taxon>asterids</taxon>
        <taxon>lamiids</taxon>
        <taxon>Gentianales</taxon>
        <taxon>Apocynaceae</taxon>
        <taxon>Rauvolfioideae</taxon>
        <taxon>Vinceae</taxon>
        <taxon>Catharanthinae</taxon>
        <taxon>Catharanthus</taxon>
    </lineage>
</organism>
<reference evidence="2" key="1">
    <citation type="journal article" date="2023" name="Nat. Plants">
        <title>Single-cell RNA sequencing provides a high-resolution roadmap for understanding the multicellular compartmentation of specialized metabolism.</title>
        <authorList>
            <person name="Sun S."/>
            <person name="Shen X."/>
            <person name="Li Y."/>
            <person name="Li Y."/>
            <person name="Wang S."/>
            <person name="Li R."/>
            <person name="Zhang H."/>
            <person name="Shen G."/>
            <person name="Guo B."/>
            <person name="Wei J."/>
            <person name="Xu J."/>
            <person name="St-Pierre B."/>
            <person name="Chen S."/>
            <person name="Sun C."/>
        </authorList>
    </citation>
    <scope>NUCLEOTIDE SEQUENCE [LARGE SCALE GENOMIC DNA]</scope>
</reference>
<evidence type="ECO:0000313" key="1">
    <source>
        <dbReference type="EMBL" id="KAI5649897.1"/>
    </source>
</evidence>
<name>A0ACB9ZQA7_CATRO</name>
<comment type="caution">
    <text evidence="1">The sequence shown here is derived from an EMBL/GenBank/DDBJ whole genome shotgun (WGS) entry which is preliminary data.</text>
</comment>
<proteinExistence type="predicted"/>
<evidence type="ECO:0000313" key="2">
    <source>
        <dbReference type="Proteomes" id="UP001060085"/>
    </source>
</evidence>
<dbReference type="Proteomes" id="UP001060085">
    <property type="component" value="Linkage Group LG08"/>
</dbReference>
<keyword evidence="2" id="KW-1185">Reference proteome</keyword>
<sequence length="108" mass="11710">MEGKKPLRYRRCLLVGQSENALPPAQAYASSCCSSTATSIVVSLAAIGSPTARESPLPFVDFELPEAVSKLAELENALAVARTKYFCKMDNFIEQINNITATIIQLQS</sequence>
<protein>
    <submittedName>
        <fullName evidence="1">Uncharacterized protein</fullName>
    </submittedName>
</protein>
<accession>A0ACB9ZQA7</accession>